<feature type="region of interest" description="Disordered" evidence="5">
    <location>
        <begin position="38"/>
        <end position="135"/>
    </location>
</feature>
<sequence length="1584" mass="172026">MRWSLLFTLIVSLFLLGALAAPTSGPGRRDVGVANLEARQENETDPTTENATEATTPTQADAPKTATDPSTTAEATATEATASTTGSAAATTHATTDATTTTSAASATSTVPSLDGTTPSSQQQTANSSRPTYSGGLPIKPTITPAWGVGGFILIALGAVLTFIGVRKQWVQIFLSTAFLSALGVTVLIIYVMSPPVSNAVQGGYLVAAFFTGAVFGGLSLVFREICEGLGCLLGGFCLSMWLLALKSGGLLTASGPKAGMIIAFTVGFYSLSFSHYTRPYGLIGCTSFAGATALVLGIDCYSRAGLKEFWLYIWGLNQNAFPLRTDTYPVTRGIRVELAATIIIAVLGVISQVRLWNLIKERRAKEENARREHTRKIEEEDAEVGRRLEEKNIQERAEWELIYGNGKPDGKTVSVSETAVGDSRRGSDGSESSENDKEGDIEMKEMPSPDASASASGSEKNRQGEKDARELEAVPEEDASQQGQSRGADEEKGAEKEGQFEGKTPRPTTPVITHVLGEGNDDSSEHGAEIGSEVGTPRSKRFSGREMLNRLSWRNSNGVMTASQSQENLVAHDDASSSVRGVVDDLHEVSVSCPSIISDANVHDHEQTHKEIKAELAPEKDSADVEIKSNVGSQGVQDAGLRVDTATTQTDAEKVIAEETAASQPVQQVSPVESTVVADSPFGNYGVSEVSDKPQSPETPATDVQADIPDASGKTEEVKSTATLELSPLNDTKGGKVDETNEDLPTTTKTVEAESIPESKVVSLPEPKVEPEIKVLRKLDASTVKCIPEQTSRVIHSYRTNEWAKHLADAEIPEMEPIEFEPEPEAEDSDEVRETAAFVDVGGLLQTPLTAQPPPIMNRPGFDDMESQQAAYVSPLPSPDIPRSKTRTGAQGLTKANPTLSRNNSTASVNMLRSSSGHLPTQESGLTSMRSTSTPLLTITTPNEPKETAPPPRWNGPPPLLAVRQNMVRNRMSSTSDRFDPWAARNLSRQSLPEMAHLVSPISPPLSIPEETDIEHEQAQPNDDEIPLSKRRALLQRQTVQSPSALTLDNLEAAQSPGYFQPAPAELNRSASRMAAWRQSVREDITQKRDQPLSPVSPTDQRRSTWNSVQQMRDASSIQLGDAIADGMQRGNMTDLHRQAMRQEIIYAKQASITIYRDLISSFTNSDPKSGTFPLADLLLRFLPHLLSPLKTASLKFPRPLREEETYCYPQQFLTGPPANRAPVESTPSFVRAQRRQCVPISGPPSLLRPPAVRLANPVNYVPRITPITVRPHQSDESLPLGFGHSRDAHPLLSVPERRRSRLTPSPSSLLVERSQGETESGRTSIALPRRHRRSEDFTEMAAAFAGSAARDTENLRPPEAVHLTQNGTRQNDRPRHAQSQTSLHSQSQIASVPSHTGQPQADVAEELAWGPAHPCFPHVNPHVPVGSREHMTTRVIRIRRDWMIKGDLAPTFSNLYPEILDPLLSEQEFRRVITTVNDGIIKAFDPFSFRNWFDGAVGLLTGWVWDDLNGPATKSQLQHVESWLENWNREVGAKDGVHIWSLRRTAYMSLDIQIPDPKVGIVPSEAPSAPNTRPSTGIGAGS</sequence>
<organism evidence="10 11">
    <name type="scientific">Penicillium nalgiovense</name>
    <dbReference type="NCBI Taxonomy" id="60175"/>
    <lineage>
        <taxon>Eukaryota</taxon>
        <taxon>Fungi</taxon>
        <taxon>Dikarya</taxon>
        <taxon>Ascomycota</taxon>
        <taxon>Pezizomycotina</taxon>
        <taxon>Eurotiomycetes</taxon>
        <taxon>Eurotiomycetidae</taxon>
        <taxon>Eurotiales</taxon>
        <taxon>Aspergillaceae</taxon>
        <taxon>Penicillium</taxon>
    </lineage>
</organism>
<evidence type="ECO:0000256" key="3">
    <source>
        <dbReference type="ARBA" id="ARBA00022989"/>
    </source>
</evidence>
<keyword evidence="2 6" id="KW-0812">Transmembrane</keyword>
<feature type="compositionally biased region" description="Basic and acidic residues" evidence="5">
    <location>
        <begin position="460"/>
        <end position="473"/>
    </location>
</feature>
<feature type="compositionally biased region" description="Polar residues" evidence="5">
    <location>
        <begin position="1095"/>
        <end position="1108"/>
    </location>
</feature>
<feature type="chain" id="PRO_5040902781" description="Ras modification protein ERF4" evidence="7">
    <location>
        <begin position="21"/>
        <end position="1584"/>
    </location>
</feature>
<protein>
    <recommendedName>
        <fullName evidence="12">Ras modification protein ERF4</fullName>
    </recommendedName>
</protein>
<feature type="region of interest" description="Disordered" evidence="5">
    <location>
        <begin position="687"/>
        <end position="760"/>
    </location>
</feature>
<feature type="compositionally biased region" description="Low complexity" evidence="5">
    <location>
        <begin position="65"/>
        <end position="110"/>
    </location>
</feature>
<feature type="transmembrane region" description="Helical" evidence="6">
    <location>
        <begin position="173"/>
        <end position="193"/>
    </location>
</feature>
<feature type="region of interest" description="Disordered" evidence="5">
    <location>
        <begin position="1365"/>
        <end position="1403"/>
    </location>
</feature>
<evidence type="ECO:0008006" key="12">
    <source>
        <dbReference type="Google" id="ProtNLM"/>
    </source>
</evidence>
<keyword evidence="3 6" id="KW-1133">Transmembrane helix</keyword>
<evidence type="ECO:0000256" key="4">
    <source>
        <dbReference type="ARBA" id="ARBA00023136"/>
    </source>
</evidence>
<feature type="compositionally biased region" description="Low complexity" evidence="5">
    <location>
        <begin position="932"/>
        <end position="943"/>
    </location>
</feature>
<feature type="signal peptide" evidence="7">
    <location>
        <begin position="1"/>
        <end position="20"/>
    </location>
</feature>
<feature type="compositionally biased region" description="Polar residues" evidence="5">
    <location>
        <begin position="1379"/>
        <end position="1401"/>
    </location>
</feature>
<gene>
    <name evidence="10" type="ORF">PNAL_LOCUS5596</name>
</gene>
<keyword evidence="7" id="KW-0732">Signal</keyword>
<dbReference type="Pfam" id="PF10256">
    <property type="entry name" value="Erf4"/>
    <property type="match status" value="1"/>
</dbReference>
<dbReference type="Pfam" id="PF13886">
    <property type="entry name" value="TM7S3_TM198"/>
    <property type="match status" value="1"/>
</dbReference>
<comment type="caution">
    <text evidence="10">The sequence shown here is derived from an EMBL/GenBank/DDBJ whole genome shotgun (WGS) entry which is preliminary data.</text>
</comment>
<feature type="compositionally biased region" description="Polar residues" evidence="5">
    <location>
        <begin position="888"/>
        <end position="931"/>
    </location>
</feature>
<feature type="transmembrane region" description="Helical" evidence="6">
    <location>
        <begin position="205"/>
        <end position="223"/>
    </location>
</feature>
<dbReference type="PANTHER" id="PTHR39469">
    <property type="entry name" value="CHROMOSOME 1, WHOLE GENOME SHOTGUN SEQUENCE"/>
    <property type="match status" value="1"/>
</dbReference>
<keyword evidence="4 6" id="KW-0472">Membrane</keyword>
<evidence type="ECO:0000313" key="11">
    <source>
        <dbReference type="Proteomes" id="UP001153461"/>
    </source>
</evidence>
<evidence type="ECO:0000256" key="5">
    <source>
        <dbReference type="SAM" id="MobiDB-lite"/>
    </source>
</evidence>
<comment type="subcellular location">
    <subcellularLocation>
        <location evidence="1">Membrane</location>
        <topology evidence="1">Multi-pass membrane protein</topology>
    </subcellularLocation>
</comment>
<dbReference type="GO" id="GO:0016020">
    <property type="term" value="C:membrane"/>
    <property type="evidence" value="ECO:0007669"/>
    <property type="project" value="UniProtKB-SubCell"/>
</dbReference>
<dbReference type="EMBL" id="CAJVNV010000255">
    <property type="protein sequence ID" value="CAG8133007.1"/>
    <property type="molecule type" value="Genomic_DNA"/>
</dbReference>
<feature type="transmembrane region" description="Helical" evidence="6">
    <location>
        <begin position="339"/>
        <end position="357"/>
    </location>
</feature>
<feature type="domain" description="Golgin subfamily A member 7/ERF4" evidence="8">
    <location>
        <begin position="1437"/>
        <end position="1553"/>
    </location>
</feature>
<feature type="compositionally biased region" description="Low complexity" evidence="5">
    <location>
        <begin position="45"/>
        <end position="58"/>
    </location>
</feature>
<feature type="transmembrane region" description="Helical" evidence="6">
    <location>
        <begin position="281"/>
        <end position="299"/>
    </location>
</feature>
<dbReference type="OrthoDB" id="4324044at2759"/>
<feature type="compositionally biased region" description="Polar residues" evidence="5">
    <location>
        <begin position="111"/>
        <end position="132"/>
    </location>
</feature>
<name>A0A9W4MTM2_PENNA</name>
<evidence type="ECO:0000256" key="6">
    <source>
        <dbReference type="SAM" id="Phobius"/>
    </source>
</evidence>
<feature type="domain" description="TM7S3/TM198-like" evidence="9">
    <location>
        <begin position="151"/>
        <end position="354"/>
    </location>
</feature>
<feature type="compositionally biased region" description="Basic and acidic residues" evidence="5">
    <location>
        <begin position="423"/>
        <end position="448"/>
    </location>
</feature>
<dbReference type="InterPro" id="IPR025256">
    <property type="entry name" value="TM7S3/TM198-like_dom"/>
</dbReference>
<dbReference type="PANTHER" id="PTHR39469:SF1">
    <property type="entry name" value="DUF4203 DOMAIN-CONTAINING PROTEIN"/>
    <property type="match status" value="1"/>
</dbReference>
<feature type="transmembrane region" description="Helical" evidence="6">
    <location>
        <begin position="146"/>
        <end position="166"/>
    </location>
</feature>
<dbReference type="Proteomes" id="UP001153461">
    <property type="component" value="Unassembled WGS sequence"/>
</dbReference>
<evidence type="ECO:0000259" key="8">
    <source>
        <dbReference type="Pfam" id="PF10256"/>
    </source>
</evidence>
<feature type="region of interest" description="Disordered" evidence="5">
    <location>
        <begin position="405"/>
        <end position="544"/>
    </location>
</feature>
<accession>A0A9W4MTM2</accession>
<reference evidence="10" key="1">
    <citation type="submission" date="2021-07" db="EMBL/GenBank/DDBJ databases">
        <authorList>
            <person name="Branca A.L. A."/>
        </authorList>
    </citation>
    <scope>NUCLEOTIDE SEQUENCE</scope>
</reference>
<dbReference type="InterPro" id="IPR019383">
    <property type="entry name" value="Golgin_A_7/ERF4"/>
</dbReference>
<feature type="region of interest" description="Disordered" evidence="5">
    <location>
        <begin position="1273"/>
        <end position="1336"/>
    </location>
</feature>
<evidence type="ECO:0000256" key="7">
    <source>
        <dbReference type="SAM" id="SignalP"/>
    </source>
</evidence>
<feature type="compositionally biased region" description="Basic and acidic residues" evidence="5">
    <location>
        <begin position="488"/>
        <end position="505"/>
    </location>
</feature>
<proteinExistence type="predicted"/>
<evidence type="ECO:0000313" key="10">
    <source>
        <dbReference type="EMBL" id="CAG8133007.1"/>
    </source>
</evidence>
<evidence type="ECO:0000256" key="2">
    <source>
        <dbReference type="ARBA" id="ARBA00022692"/>
    </source>
</evidence>
<feature type="transmembrane region" description="Helical" evidence="6">
    <location>
        <begin position="230"/>
        <end position="246"/>
    </location>
</feature>
<evidence type="ECO:0000256" key="1">
    <source>
        <dbReference type="ARBA" id="ARBA00004141"/>
    </source>
</evidence>
<feature type="region of interest" description="Disordered" evidence="5">
    <location>
        <begin position="1084"/>
        <end position="1108"/>
    </location>
</feature>
<feature type="compositionally biased region" description="Pro residues" evidence="5">
    <location>
        <begin position="949"/>
        <end position="960"/>
    </location>
</feature>
<evidence type="ECO:0000259" key="9">
    <source>
        <dbReference type="Pfam" id="PF13886"/>
    </source>
</evidence>
<feature type="region of interest" description="Disordered" evidence="5">
    <location>
        <begin position="875"/>
        <end position="960"/>
    </location>
</feature>